<reference evidence="1 2" key="1">
    <citation type="submission" date="2018-12" db="EMBL/GenBank/DDBJ databases">
        <title>Genome Sequence of Candidatus Viridilinea halotolerans isolated from saline sulfide-rich spring.</title>
        <authorList>
            <person name="Grouzdev D.S."/>
            <person name="Burganskaya E.I."/>
            <person name="Krutkina M.S."/>
            <person name="Sukhacheva M.V."/>
            <person name="Gorlenko V.M."/>
        </authorList>
    </citation>
    <scope>NUCLEOTIDE SEQUENCE [LARGE SCALE GENOMIC DNA]</scope>
    <source>
        <strain evidence="1">Chok-6</strain>
    </source>
</reference>
<name>A0A426TYK2_9CHLR</name>
<comment type="caution">
    <text evidence="1">The sequence shown here is derived from an EMBL/GenBank/DDBJ whole genome shotgun (WGS) entry which is preliminary data.</text>
</comment>
<dbReference type="EMBL" id="RSAS01000487">
    <property type="protein sequence ID" value="RRR70882.1"/>
    <property type="molecule type" value="Genomic_DNA"/>
</dbReference>
<organism evidence="1 2">
    <name type="scientific">Candidatus Viridilinea halotolerans</name>
    <dbReference type="NCBI Taxonomy" id="2491704"/>
    <lineage>
        <taxon>Bacteria</taxon>
        <taxon>Bacillati</taxon>
        <taxon>Chloroflexota</taxon>
        <taxon>Chloroflexia</taxon>
        <taxon>Chloroflexales</taxon>
        <taxon>Chloroflexineae</taxon>
        <taxon>Oscillochloridaceae</taxon>
        <taxon>Candidatus Viridilinea</taxon>
    </lineage>
</organism>
<gene>
    <name evidence="1" type="ORF">EI684_12415</name>
</gene>
<evidence type="ECO:0000313" key="1">
    <source>
        <dbReference type="EMBL" id="RRR70882.1"/>
    </source>
</evidence>
<dbReference type="Proteomes" id="UP000280307">
    <property type="component" value="Unassembled WGS sequence"/>
</dbReference>
<protein>
    <submittedName>
        <fullName evidence="1">Uncharacterized protein</fullName>
    </submittedName>
</protein>
<accession>A0A426TYK2</accession>
<proteinExistence type="predicted"/>
<sequence>MFDNLKVEAPLPDPEYQERTFQTKSLECSLSDYTITGEGRLVLREVEWEATPEEEMPYYGTPEWERGGIVRLFGMLREKSARDVILDDFHGDIIFYDTVNAPNGAVFAINFQEGTTAVLEADGTTTPINRVMVYYKARFTDGRLQWIRRITEAESYHEFSGGRW</sequence>
<dbReference type="AlphaFoldDB" id="A0A426TYK2"/>
<evidence type="ECO:0000313" key="2">
    <source>
        <dbReference type="Proteomes" id="UP000280307"/>
    </source>
</evidence>